<evidence type="ECO:0000313" key="3">
    <source>
        <dbReference type="EMBL" id="QLF86195.1"/>
    </source>
</evidence>
<evidence type="ECO:0000313" key="5">
    <source>
        <dbReference type="Proteomes" id="UP000226384"/>
    </source>
</evidence>
<evidence type="ECO:0000313" key="1">
    <source>
        <dbReference type="EMBL" id="AOV62068.1"/>
    </source>
</evidence>
<dbReference type="KEGG" id="vg:30308198"/>
<dbReference type="EMBL" id="KU686212">
    <property type="protein sequence ID" value="AOV62068.1"/>
    <property type="molecule type" value="Genomic_DNA"/>
</dbReference>
<dbReference type="Proteomes" id="UP000203902">
    <property type="component" value="Segment"/>
</dbReference>
<organism evidence="2 5">
    <name type="scientific">Synechococcus phage S-CAM7</name>
    <dbReference type="NCBI Taxonomy" id="1883368"/>
    <lineage>
        <taxon>Viruses</taxon>
        <taxon>Duplodnaviria</taxon>
        <taxon>Heunggongvirae</taxon>
        <taxon>Uroviricota</taxon>
        <taxon>Caudoviricetes</taxon>
        <taxon>Pantevenvirales</taxon>
        <taxon>Kyanoviridae</taxon>
        <taxon>Mazuvirus</taxon>
        <taxon>Mazuvirus scam7</taxon>
    </lineage>
</organism>
<dbReference type="GeneID" id="30308198"/>
<name>A0A1D8KUH0_9CAUD</name>
<gene>
    <name evidence="1" type="ORF">C490910_144</name>
    <name evidence="3" type="ORF">CC030809_00139</name>
    <name evidence="2" type="ORF">S420910_143</name>
</gene>
<dbReference type="EMBL" id="KU686213">
    <property type="protein sequence ID" value="AOV62331.1"/>
    <property type="molecule type" value="Genomic_DNA"/>
</dbReference>
<reference evidence="3 6" key="2">
    <citation type="submission" date="2020-06" db="EMBL/GenBank/DDBJ databases">
        <authorList>
            <person name="Puxty R.J."/>
            <person name="Weihe C."/>
            <person name="Marston M.F."/>
            <person name="Martiny J.B.H."/>
        </authorList>
    </citation>
    <scope>NUCLEOTIDE SEQUENCE [LARGE SCALE GENOMIC DNA]</scope>
    <source>
        <strain evidence="3">0809CC03</strain>
    </source>
</reference>
<evidence type="ECO:0000313" key="4">
    <source>
        <dbReference type="Proteomes" id="UP000203902"/>
    </source>
</evidence>
<proteinExistence type="predicted"/>
<dbReference type="Proteomes" id="UP000226384">
    <property type="component" value="Segment"/>
</dbReference>
<accession>A0A1D8KUH0</accession>
<dbReference type="RefSeq" id="YP_009323077.1">
    <property type="nucleotide sequence ID" value="NC_031927.1"/>
</dbReference>
<protein>
    <submittedName>
        <fullName evidence="2">Uncharacterized protein</fullName>
    </submittedName>
</protein>
<evidence type="ECO:0000313" key="2">
    <source>
        <dbReference type="EMBL" id="AOV62331.1"/>
    </source>
</evidence>
<reference evidence="3 6" key="3">
    <citation type="submission" date="2020-07" db="EMBL/GenBank/DDBJ databases">
        <title>Signatures of coevolution in a cyanophage population.</title>
        <authorList>
            <person name="Abebe J."/>
        </authorList>
    </citation>
    <scope>NUCLEOTIDE SEQUENCE [LARGE SCALE GENOMIC DNA]</scope>
    <source>
        <strain evidence="3">0809CC03</strain>
    </source>
</reference>
<evidence type="ECO:0000313" key="6">
    <source>
        <dbReference type="Proteomes" id="UP000510897"/>
    </source>
</evidence>
<sequence length="57" mass="6225">MASNIVDAIASGSSPSEVTQEIKDILFAKSSERIDDYRHAAASHLFQGQDQTEAEEE</sequence>
<dbReference type="EMBL" id="MT586120">
    <property type="protein sequence ID" value="QLF86195.1"/>
    <property type="molecule type" value="Genomic_DNA"/>
</dbReference>
<dbReference type="Proteomes" id="UP000510897">
    <property type="component" value="Segment"/>
</dbReference>
<keyword evidence="4" id="KW-1185">Reference proteome</keyword>
<reference evidence="4 5" key="1">
    <citation type="journal article" date="2016" name="Virology">
        <title>The genomic content and context of auxiliary metabolic genes in marine cyanomyoviruses.</title>
        <authorList>
            <person name="Crummett L.T."/>
            <person name="Puxty R.J."/>
            <person name="Weihe C."/>
            <person name="Marston M.F."/>
            <person name="Martiny J.B."/>
        </authorList>
    </citation>
    <scope>NUCLEOTIDE SEQUENCE [LARGE SCALE GENOMIC DNA]</scope>
    <source>
        <strain evidence="1">0910CC49</strain>
        <strain evidence="2">0910SB42</strain>
    </source>
</reference>